<feature type="transmembrane region" description="Helical" evidence="1">
    <location>
        <begin position="117"/>
        <end position="141"/>
    </location>
</feature>
<accession>A0A0E3PR74</accession>
<evidence type="ECO:0000313" key="2">
    <source>
        <dbReference type="EMBL" id="AKB37542.1"/>
    </source>
</evidence>
<sequence length="145" mass="16400">MQEISQNLQSIYHNYKLIPLCLCIAVLTDYLLTFHFAGSTELILKYEFSPTLRFAVEHGIVVPYMGAMILFYYAAGYFVLSLLIDSEIYFVGVAVVLLISITHVLGGLSWYVQNPWYSNSVISLSMISVLTTLMAFGYEVFKKAN</sequence>
<protein>
    <submittedName>
        <fullName evidence="2">Uncharacterized protein</fullName>
    </submittedName>
</protein>
<evidence type="ECO:0000256" key="1">
    <source>
        <dbReference type="SAM" id="Phobius"/>
    </source>
</evidence>
<reference evidence="2 3" key="1">
    <citation type="submission" date="2014-07" db="EMBL/GenBank/DDBJ databases">
        <title>Methanogenic archaea and the global carbon cycle.</title>
        <authorList>
            <person name="Henriksen J.R."/>
            <person name="Luke J."/>
            <person name="Reinhart S."/>
            <person name="Benedict M.N."/>
            <person name="Youngblut N.D."/>
            <person name="Metcalf M.E."/>
            <person name="Whitaker R.J."/>
            <person name="Metcalf W.W."/>
        </authorList>
    </citation>
    <scope>NUCLEOTIDE SEQUENCE [LARGE SCALE GENOMIC DNA]</scope>
    <source>
        <strain evidence="2 3">C2J</strain>
    </source>
</reference>
<keyword evidence="1" id="KW-0472">Membrane</keyword>
<dbReference type="RefSeq" id="WP_048183986.1">
    <property type="nucleotide sequence ID" value="NZ_CP009508.1"/>
</dbReference>
<proteinExistence type="predicted"/>
<name>A0A0E3PR74_9EURY</name>
<dbReference type="KEGG" id="msj:MSSAC_2952"/>
<evidence type="ECO:0000313" key="3">
    <source>
        <dbReference type="Proteomes" id="UP000033123"/>
    </source>
</evidence>
<feature type="transmembrane region" description="Helical" evidence="1">
    <location>
        <begin position="58"/>
        <end position="80"/>
    </location>
</feature>
<keyword evidence="1" id="KW-1133">Transmembrane helix</keyword>
<gene>
    <name evidence="2" type="ORF">MSSAC_2952</name>
</gene>
<feature type="transmembrane region" description="Helical" evidence="1">
    <location>
        <begin position="87"/>
        <end position="111"/>
    </location>
</feature>
<organism evidence="2 3">
    <name type="scientific">Methanosarcina siciliae C2J</name>
    <dbReference type="NCBI Taxonomy" id="1434118"/>
    <lineage>
        <taxon>Archaea</taxon>
        <taxon>Methanobacteriati</taxon>
        <taxon>Methanobacteriota</taxon>
        <taxon>Stenosarchaea group</taxon>
        <taxon>Methanomicrobia</taxon>
        <taxon>Methanosarcinales</taxon>
        <taxon>Methanosarcinaceae</taxon>
        <taxon>Methanosarcina</taxon>
    </lineage>
</organism>
<feature type="transmembrane region" description="Helical" evidence="1">
    <location>
        <begin position="17"/>
        <end position="38"/>
    </location>
</feature>
<keyword evidence="1" id="KW-0812">Transmembrane</keyword>
<dbReference type="AlphaFoldDB" id="A0A0E3PR74"/>
<dbReference type="PATRIC" id="fig|1434118.4.peg.3832"/>
<dbReference type="Proteomes" id="UP000033123">
    <property type="component" value="Chromosome"/>
</dbReference>
<dbReference type="HOGENOM" id="CLU_149769_0_0_2"/>
<dbReference type="GeneID" id="24872618"/>
<dbReference type="EMBL" id="CP009508">
    <property type="protein sequence ID" value="AKB37542.1"/>
    <property type="molecule type" value="Genomic_DNA"/>
</dbReference>